<dbReference type="EMBL" id="AFPZ01000068">
    <property type="protein sequence ID" value="EGQ25576.1"/>
    <property type="molecule type" value="Genomic_DNA"/>
</dbReference>
<dbReference type="Gene3D" id="1.10.30.40">
    <property type="entry name" value="Ethanolamine ammonia-lyase light chain (EutC), N-terminal domain"/>
    <property type="match status" value="1"/>
</dbReference>
<evidence type="ECO:0000256" key="3">
    <source>
        <dbReference type="ARBA" id="ARBA00023285"/>
    </source>
</evidence>
<dbReference type="EC" id="4.3.1.7" evidence="5"/>
<feature type="binding site" evidence="5">
    <location>
        <position position="207"/>
    </location>
    <ligand>
        <name>adenosylcob(III)alamin</name>
        <dbReference type="ChEBI" id="CHEBI:18408"/>
    </ligand>
</feature>
<accession>F9DTM6</accession>
<sequence>MLEIYQFLIKGRRGNMDIQEIVRKVVEELSKEKKVIKEYVEPIKEDSIRFPEKQIKGVKEPHNAASIDRAQSITPARIGIGRTGTRMQTTSYLQFLIDHAAAQDAILKDVSDEFLQKIELKKLETKAKDMKTYLMDLDSGRKLSDESVAWLKENGDKNKDVQIIVCDGLSSSSIEANIEDLLPALMQGLQLKNISTAKPIFIKRGRVWVQDEVAAIINCSLVISLIGERPGLNTDESLSAYMIYRPNEKSVEADRTVISNIHKEGLAPVEAGAHLSELIEQMLRAECTGISFARKSNINL</sequence>
<dbReference type="GO" id="GO:0009350">
    <property type="term" value="C:ethanolamine ammonia-lyase complex"/>
    <property type="evidence" value="ECO:0007669"/>
    <property type="project" value="UniProtKB-UniRule"/>
</dbReference>
<dbReference type="InterPro" id="IPR042255">
    <property type="entry name" value="EutC_N"/>
</dbReference>
<gene>
    <name evidence="6" type="primary">eutA</name>
    <name evidence="5" type="synonym">eutC</name>
    <name evidence="6" type="ORF">HMPREF9372_2156</name>
</gene>
<comment type="subcellular location">
    <subcellularLocation>
        <location evidence="5">Bacterial microcompartment</location>
    </subcellularLocation>
</comment>
<protein>
    <recommendedName>
        <fullName evidence="5">Ethanolamine ammonia-lyase small subunit</fullName>
        <shortName evidence="5">EAL small subunit</shortName>
        <ecNumber evidence="5">4.3.1.7</ecNumber>
    </recommendedName>
</protein>
<organism evidence="6 7">
    <name type="scientific">Sporosarcina newyorkensis 2681</name>
    <dbReference type="NCBI Taxonomy" id="1027292"/>
    <lineage>
        <taxon>Bacteria</taxon>
        <taxon>Bacillati</taxon>
        <taxon>Bacillota</taxon>
        <taxon>Bacilli</taxon>
        <taxon>Bacillales</taxon>
        <taxon>Caryophanaceae</taxon>
        <taxon>Sporosarcina</taxon>
    </lineage>
</organism>
<comment type="subunit">
    <text evidence="5">The basic unit is a heterodimer which dimerizes to form tetramers. The heterotetramers trimerize; 6 large subunits form a core ring with 6 small subunits projecting outwards.</text>
</comment>
<comment type="function">
    <text evidence="5">Catalyzes the deamination of various vicinal amino-alcohols to oxo compounds. Allows this organism to utilize ethanolamine as the sole source of nitrogen and carbon in the presence of external vitamin B12.</text>
</comment>
<dbReference type="UniPathway" id="UPA00560"/>
<name>F9DTM6_9BACL</name>
<comment type="pathway">
    <text evidence="5">Amine and polyamine degradation; ethanolamine degradation.</text>
</comment>
<dbReference type="InterPro" id="IPR042251">
    <property type="entry name" value="EutC_C"/>
</dbReference>
<comment type="caution">
    <text evidence="6">The sequence shown here is derived from an EMBL/GenBank/DDBJ whole genome shotgun (WGS) entry which is preliminary data.</text>
</comment>
<evidence type="ECO:0000256" key="2">
    <source>
        <dbReference type="ARBA" id="ARBA00023239"/>
    </source>
</evidence>
<keyword evidence="1 5" id="KW-0846">Cobalamin</keyword>
<keyword evidence="3 5" id="KW-0170">Cobalt</keyword>
<dbReference type="Pfam" id="PF05985">
    <property type="entry name" value="EutC"/>
    <property type="match status" value="1"/>
</dbReference>
<dbReference type="Proteomes" id="UP000005316">
    <property type="component" value="Unassembled WGS sequence"/>
</dbReference>
<dbReference type="InterPro" id="IPR009246">
    <property type="entry name" value="EutC"/>
</dbReference>
<dbReference type="PANTHER" id="PTHR39330">
    <property type="entry name" value="ETHANOLAMINE AMMONIA-LYASE LIGHT CHAIN"/>
    <property type="match status" value="1"/>
</dbReference>
<evidence type="ECO:0000256" key="1">
    <source>
        <dbReference type="ARBA" id="ARBA00022628"/>
    </source>
</evidence>
<proteinExistence type="inferred from homology"/>
<dbReference type="GO" id="GO:0046336">
    <property type="term" value="P:ethanolamine catabolic process"/>
    <property type="evidence" value="ECO:0007669"/>
    <property type="project" value="UniProtKB-UniRule"/>
</dbReference>
<evidence type="ECO:0000313" key="7">
    <source>
        <dbReference type="Proteomes" id="UP000005316"/>
    </source>
</evidence>
<feature type="binding site" evidence="5">
    <location>
        <position position="228"/>
    </location>
    <ligand>
        <name>adenosylcob(III)alamin</name>
        <dbReference type="ChEBI" id="CHEBI:18408"/>
    </ligand>
</feature>
<dbReference type="GO" id="GO:0031419">
    <property type="term" value="F:cobalamin binding"/>
    <property type="evidence" value="ECO:0007669"/>
    <property type="project" value="UniProtKB-UniRule"/>
</dbReference>
<dbReference type="HAMAP" id="MF_00601">
    <property type="entry name" value="EutC"/>
    <property type="match status" value="1"/>
</dbReference>
<keyword evidence="2 5" id="KW-0456">Lyase</keyword>
<evidence type="ECO:0000256" key="5">
    <source>
        <dbReference type="HAMAP-Rule" id="MF_00601"/>
    </source>
</evidence>
<dbReference type="GO" id="GO:0006520">
    <property type="term" value="P:amino acid metabolic process"/>
    <property type="evidence" value="ECO:0007669"/>
    <property type="project" value="InterPro"/>
</dbReference>
<evidence type="ECO:0000313" key="6">
    <source>
        <dbReference type="EMBL" id="EGQ25576.1"/>
    </source>
</evidence>
<dbReference type="PIRSF" id="PIRSF018982">
    <property type="entry name" value="EutC"/>
    <property type="match status" value="1"/>
</dbReference>
<dbReference type="GO" id="GO:0031471">
    <property type="term" value="C:ethanolamine degradation polyhedral organelle"/>
    <property type="evidence" value="ECO:0007669"/>
    <property type="project" value="UniProtKB-UniRule"/>
</dbReference>
<dbReference type="STRING" id="759851.SAMN04244570_0324"/>
<dbReference type="NCBIfam" id="NF003971">
    <property type="entry name" value="PRK05465.1"/>
    <property type="match status" value="1"/>
</dbReference>
<dbReference type="Gene3D" id="3.40.50.11240">
    <property type="entry name" value="Ethanolamine ammonia-lyase light chain (EutC)"/>
    <property type="match status" value="1"/>
</dbReference>
<dbReference type="PANTHER" id="PTHR39330:SF1">
    <property type="entry name" value="ETHANOLAMINE AMMONIA-LYASE SMALL SUBUNIT"/>
    <property type="match status" value="1"/>
</dbReference>
<evidence type="ECO:0000256" key="4">
    <source>
        <dbReference type="ARBA" id="ARBA00024446"/>
    </source>
</evidence>
<comment type="cofactor">
    <cofactor evidence="5">
        <name>adenosylcob(III)alamin</name>
        <dbReference type="ChEBI" id="CHEBI:18408"/>
    </cofactor>
    <text evidence="5">Binds between the large and small subunits.</text>
</comment>
<comment type="similarity">
    <text evidence="5">Belongs to the EutC family.</text>
</comment>
<dbReference type="eggNOG" id="COG4302">
    <property type="taxonomic scope" value="Bacteria"/>
</dbReference>
<comment type="catalytic activity">
    <reaction evidence="5">
        <text>ethanolamine = acetaldehyde + NH4(+)</text>
        <dbReference type="Rhea" id="RHEA:15313"/>
        <dbReference type="ChEBI" id="CHEBI:15343"/>
        <dbReference type="ChEBI" id="CHEBI:28938"/>
        <dbReference type="ChEBI" id="CHEBI:57603"/>
        <dbReference type="EC" id="4.3.1.7"/>
    </reaction>
</comment>
<reference evidence="6 7" key="1">
    <citation type="submission" date="2011-04" db="EMBL/GenBank/DDBJ databases">
        <authorList>
            <person name="Muzny D."/>
            <person name="Qin X."/>
            <person name="Deng J."/>
            <person name="Jiang H."/>
            <person name="Liu Y."/>
            <person name="Qu J."/>
            <person name="Song X.-Z."/>
            <person name="Zhang L."/>
            <person name="Thornton R."/>
            <person name="Coyle M."/>
            <person name="Francisco L."/>
            <person name="Jackson L."/>
            <person name="Javaid M."/>
            <person name="Korchina V."/>
            <person name="Kovar C."/>
            <person name="Mata R."/>
            <person name="Mathew T."/>
            <person name="Ngo R."/>
            <person name="Nguyen L."/>
            <person name="Nguyen N."/>
            <person name="Okwuonu G."/>
            <person name="Ongeri F."/>
            <person name="Pham C."/>
            <person name="Simmons D."/>
            <person name="Wilczek-Boney K."/>
            <person name="Hale W."/>
            <person name="Jakkamsetti A."/>
            <person name="Pham P."/>
            <person name="Ruth R."/>
            <person name="San Lucas F."/>
            <person name="Warren J."/>
            <person name="Zhang J."/>
            <person name="Zhao Z."/>
            <person name="Zhou C."/>
            <person name="Zhu D."/>
            <person name="Lee S."/>
            <person name="Bess C."/>
            <person name="Blankenburg K."/>
            <person name="Forbes L."/>
            <person name="Fu Q."/>
            <person name="Gubbala S."/>
            <person name="Hirani K."/>
            <person name="Jayaseelan J.C."/>
            <person name="Lara F."/>
            <person name="Munidasa M."/>
            <person name="Palculict T."/>
            <person name="Patil S."/>
            <person name="Pu L.-L."/>
            <person name="Saada N."/>
            <person name="Tang L."/>
            <person name="Weissenberger G."/>
            <person name="Zhu Y."/>
            <person name="Hemphill L."/>
            <person name="Shang Y."/>
            <person name="Youmans B."/>
            <person name="Ayvaz T."/>
            <person name="Ross M."/>
            <person name="Santibanez J."/>
            <person name="Aqrawi P."/>
            <person name="Gross S."/>
            <person name="Joshi V."/>
            <person name="Fowler G."/>
            <person name="Nazareth L."/>
            <person name="Reid J."/>
            <person name="Worley K."/>
            <person name="Petrosino J."/>
            <person name="Highlander S."/>
            <person name="Gibbs R."/>
        </authorList>
    </citation>
    <scope>NUCLEOTIDE SEQUENCE [LARGE SCALE GENOMIC DNA]</scope>
    <source>
        <strain evidence="6 7">2681</strain>
    </source>
</reference>
<dbReference type="AlphaFoldDB" id="F9DTM6"/>
<dbReference type="GO" id="GO:0008851">
    <property type="term" value="F:ethanolamine ammonia-lyase activity"/>
    <property type="evidence" value="ECO:0007669"/>
    <property type="project" value="UniProtKB-UniRule"/>
</dbReference>
<keyword evidence="4 5" id="KW-1283">Bacterial microcompartment</keyword>
<dbReference type="HOGENOM" id="CLU_068224_0_0_9"/>